<accession>A0A4Y2EQC7</accession>
<evidence type="ECO:0000313" key="1">
    <source>
        <dbReference type="EMBL" id="GBM31440.1"/>
    </source>
</evidence>
<dbReference type="AlphaFoldDB" id="A0A4Y2EQC7"/>
<comment type="caution">
    <text evidence="1">The sequence shown here is derived from an EMBL/GenBank/DDBJ whole genome shotgun (WGS) entry which is preliminary data.</text>
</comment>
<gene>
    <name evidence="1" type="ORF">AVEN_39238_1</name>
</gene>
<dbReference type="EMBL" id="BGPR01000684">
    <property type="protein sequence ID" value="GBM31440.1"/>
    <property type="molecule type" value="Genomic_DNA"/>
</dbReference>
<protein>
    <submittedName>
        <fullName evidence="1">Uncharacterized protein</fullName>
    </submittedName>
</protein>
<reference evidence="1 2" key="1">
    <citation type="journal article" date="2019" name="Sci. Rep.">
        <title>Orb-weaving spider Araneus ventricosus genome elucidates the spidroin gene catalogue.</title>
        <authorList>
            <person name="Kono N."/>
            <person name="Nakamura H."/>
            <person name="Ohtoshi R."/>
            <person name="Moran D.A.P."/>
            <person name="Shinohara A."/>
            <person name="Yoshida Y."/>
            <person name="Fujiwara M."/>
            <person name="Mori M."/>
            <person name="Tomita M."/>
            <person name="Arakawa K."/>
        </authorList>
    </citation>
    <scope>NUCLEOTIDE SEQUENCE [LARGE SCALE GENOMIC DNA]</scope>
</reference>
<sequence>MIRPIPERWAQQGRKRTWRIEGPSMHSAHCAGQWRSSLDKLAPYAEKIHEVSGCNLTVARVESKPEDVELDAMRAELADIKNMVRKFFVLEVQTADLNAESDRSLLQAARPAKRQCLNVCVGIVTVLLIKRINA</sequence>
<dbReference type="Proteomes" id="UP000499080">
    <property type="component" value="Unassembled WGS sequence"/>
</dbReference>
<name>A0A4Y2EQC7_ARAVE</name>
<dbReference type="OrthoDB" id="8066980at2759"/>
<organism evidence="1 2">
    <name type="scientific">Araneus ventricosus</name>
    <name type="common">Orbweaver spider</name>
    <name type="synonym">Epeira ventricosa</name>
    <dbReference type="NCBI Taxonomy" id="182803"/>
    <lineage>
        <taxon>Eukaryota</taxon>
        <taxon>Metazoa</taxon>
        <taxon>Ecdysozoa</taxon>
        <taxon>Arthropoda</taxon>
        <taxon>Chelicerata</taxon>
        <taxon>Arachnida</taxon>
        <taxon>Araneae</taxon>
        <taxon>Araneomorphae</taxon>
        <taxon>Entelegynae</taxon>
        <taxon>Araneoidea</taxon>
        <taxon>Araneidae</taxon>
        <taxon>Araneus</taxon>
    </lineage>
</organism>
<keyword evidence="2" id="KW-1185">Reference proteome</keyword>
<proteinExistence type="predicted"/>
<evidence type="ECO:0000313" key="2">
    <source>
        <dbReference type="Proteomes" id="UP000499080"/>
    </source>
</evidence>